<evidence type="ECO:0000259" key="2">
    <source>
        <dbReference type="Pfam" id="PF00892"/>
    </source>
</evidence>
<keyword evidence="1" id="KW-1133">Transmembrane helix</keyword>
<protein>
    <recommendedName>
        <fullName evidence="2">EamA domain-containing protein</fullName>
    </recommendedName>
</protein>
<feature type="transmembrane region" description="Helical" evidence="1">
    <location>
        <begin position="49"/>
        <end position="67"/>
    </location>
</feature>
<dbReference type="GO" id="GO:0016020">
    <property type="term" value="C:membrane"/>
    <property type="evidence" value="ECO:0007669"/>
    <property type="project" value="InterPro"/>
</dbReference>
<accession>A0A644VC94</accession>
<feature type="transmembrane region" description="Helical" evidence="1">
    <location>
        <begin position="236"/>
        <end position="257"/>
    </location>
</feature>
<feature type="transmembrane region" description="Helical" evidence="1">
    <location>
        <begin position="88"/>
        <end position="105"/>
    </location>
</feature>
<dbReference type="SUPFAM" id="SSF103481">
    <property type="entry name" value="Multidrug resistance efflux transporter EmrE"/>
    <property type="match status" value="2"/>
</dbReference>
<evidence type="ECO:0000256" key="1">
    <source>
        <dbReference type="SAM" id="Phobius"/>
    </source>
</evidence>
<dbReference type="AlphaFoldDB" id="A0A644VC94"/>
<keyword evidence="1" id="KW-0812">Transmembrane</keyword>
<feature type="transmembrane region" description="Helical" evidence="1">
    <location>
        <begin position="111"/>
        <end position="131"/>
    </location>
</feature>
<evidence type="ECO:0000313" key="3">
    <source>
        <dbReference type="EMBL" id="MPL88958.1"/>
    </source>
</evidence>
<feature type="transmembrane region" description="Helical" evidence="1">
    <location>
        <begin position="143"/>
        <end position="165"/>
    </location>
</feature>
<organism evidence="3">
    <name type="scientific">bioreactor metagenome</name>
    <dbReference type="NCBI Taxonomy" id="1076179"/>
    <lineage>
        <taxon>unclassified sequences</taxon>
        <taxon>metagenomes</taxon>
        <taxon>ecological metagenomes</taxon>
    </lineage>
</organism>
<gene>
    <name evidence="3" type="ORF">SDC9_34988</name>
</gene>
<dbReference type="PROSITE" id="PS51257">
    <property type="entry name" value="PROKAR_LIPOPROTEIN"/>
    <property type="match status" value="1"/>
</dbReference>
<dbReference type="EMBL" id="VSSQ01000269">
    <property type="protein sequence ID" value="MPL88958.1"/>
    <property type="molecule type" value="Genomic_DNA"/>
</dbReference>
<sequence length="321" mass="34314">MDLKKLSNSVVFCSLLVLLASCSYAILSTIVTLAVMNGFGIPVVLVGKFFYGWIILLLLVGLVWFIYQRKQPKAQSSTLPLWKRVVSLIITGIVMALVTVCYFLSLGYLPISLAVVLLFQYSWIGVVIESVTRRKLPSRNQVIACLVIVVGTILAGGIIGSGLSLAEMNPAGIVLGLLAAFFYALFVYLSGRVSPELPPMNRSFFIATAGMAFVLLFVGTVYGGSSVIEGITNVNALAYSIPLGLFGIAIPIFFLAVGAPKVSTGMATILNSAELPVEVLAAAVIILEPVAALRWVGVIIILLGIALPYILERRITSGLEK</sequence>
<dbReference type="InterPro" id="IPR000620">
    <property type="entry name" value="EamA_dom"/>
</dbReference>
<feature type="transmembrane region" description="Helical" evidence="1">
    <location>
        <begin position="203"/>
        <end position="224"/>
    </location>
</feature>
<proteinExistence type="predicted"/>
<feature type="transmembrane region" description="Helical" evidence="1">
    <location>
        <begin position="293"/>
        <end position="311"/>
    </location>
</feature>
<reference evidence="3" key="1">
    <citation type="submission" date="2019-08" db="EMBL/GenBank/DDBJ databases">
        <authorList>
            <person name="Kucharzyk K."/>
            <person name="Murdoch R.W."/>
            <person name="Higgins S."/>
            <person name="Loffler F."/>
        </authorList>
    </citation>
    <scope>NUCLEOTIDE SEQUENCE</scope>
</reference>
<keyword evidence="1" id="KW-0472">Membrane</keyword>
<feature type="transmembrane region" description="Helical" evidence="1">
    <location>
        <begin position="171"/>
        <end position="191"/>
    </location>
</feature>
<name>A0A644VC94_9ZZZZ</name>
<feature type="transmembrane region" description="Helical" evidence="1">
    <location>
        <begin position="269"/>
        <end position="287"/>
    </location>
</feature>
<dbReference type="InterPro" id="IPR037185">
    <property type="entry name" value="EmrE-like"/>
</dbReference>
<feature type="domain" description="EamA" evidence="2">
    <location>
        <begin position="171"/>
        <end position="307"/>
    </location>
</feature>
<dbReference type="Pfam" id="PF00892">
    <property type="entry name" value="EamA"/>
    <property type="match status" value="1"/>
</dbReference>
<comment type="caution">
    <text evidence="3">The sequence shown here is derived from an EMBL/GenBank/DDBJ whole genome shotgun (WGS) entry which is preliminary data.</text>
</comment>